<feature type="compositionally biased region" description="Polar residues" evidence="11">
    <location>
        <begin position="93"/>
        <end position="107"/>
    </location>
</feature>
<dbReference type="AlphaFoldDB" id="A0A1Y1UD48"/>
<feature type="compositionally biased region" description="Basic and acidic residues" evidence="11">
    <location>
        <begin position="191"/>
        <end position="215"/>
    </location>
</feature>
<sequence>MGPERQSSQAIPIPQPSTPVGDDDTPPNGPAHPVDVSPSFDYHDERRLHMNDEIWLSHHLPRLPPASLNDKQGFYPGSIGSSSVTPGSMSPSNHFAQSAGPSLSSSPRLERKAKERAIPSHVSIGQPLQDASPSAFHPTAPELDVPRHAEGGSRMTLEGDDGGDDEGDPGMSTSNAEQTPAADLHPAKAGIDPDNRGDEHERLSYAIERDERELDQGGGFSQNQHDSGQAAQAAQDVTLSTPEHNIGSELKSLYGSFARCLAIRDKYMALSCQRLGDNPRDHDGSFQGFNPPSSGDVSGLKPDANQDQSEVFPPNPSNDDAFNAAPFPAWKIYPPPPAPHWHWTPAEDGIRPEHADDPDAAQRVSSTADDPSAITGERSGGKDSQAFRIETCEIPSGANVKCDFGLNEEGVFEVWYEDLEATGSIPAPASAAKLETEPTSRSAKGKGKQRVSRVPSLKEYFTDLDYLLGVCCDGPAKSFAFRRLKYLASKWSMYCLLNEYQELADMKAVPHRDFYNVRKVDTHIHHSASMNQKHLLRFIKSKLKKAPNEIVIHRDDKDLTLKQVFESLKLTAYDLSIDTLDMHAHQEFHRFDRFNDRYNPTGSSRLREIFLKTDNLLKGKYLAELTQELITDLEQSKYQNSEWRLSIYGRSMAEWDKLAKWVINNKLLSHNVRWLIQVPRLYNVYKQAGQVDSFEDIVKNVFQPLFEVTKDPSTHPELHVFLQRVVGFDSVDDESKPERRLYRKYPTAQMWTTTQSPPYTYWIYYMYANMASLNAWRRARGFNTFVLRPHCGEAGDTDHLSSAFLTAHSISHGILLRKVPALQYLYYLKQIGLAMSPLSNNALFLTYERNPFKDFFRAGLNVSLSTDDPLQFHFTASHLLEEYSCAAQIYKLTPADMCELARNSVIQSGWEMQVKKHWIGQKWYLPGSAGNDIHKTNVPNIRLAYRHATLLEELSLIHHGLHSPSATPTHLKTYPVLPNSPMANTSLGTPIAAPGPGTGLSMSAGDVGAAAMALSTITSLPSSISDAVASRQLPGGPMISHSTKPSLSLPPGGIVGSMGGSVPVPLPVNPNPVQVIEGASALDEKARRKRSVGNFKRDIEEFRTGTRGE</sequence>
<dbReference type="SUPFAM" id="SSF51556">
    <property type="entry name" value="Metallo-dependent hydrolases"/>
    <property type="match status" value="1"/>
</dbReference>
<keyword evidence="5" id="KW-0479">Metal-binding</keyword>
<dbReference type="GeneID" id="33554775"/>
<dbReference type="EC" id="3.5.4.6" evidence="4"/>
<evidence type="ECO:0000313" key="13">
    <source>
        <dbReference type="Proteomes" id="UP000193218"/>
    </source>
</evidence>
<dbReference type="STRING" id="4999.A0A1Y1UD48"/>
<feature type="region of interest" description="Disordered" evidence="11">
    <location>
        <begin position="340"/>
        <end position="385"/>
    </location>
</feature>
<dbReference type="InterPro" id="IPR006329">
    <property type="entry name" value="AMPD"/>
</dbReference>
<evidence type="ECO:0000256" key="10">
    <source>
        <dbReference type="ARBA" id="ARBA00078830"/>
    </source>
</evidence>
<dbReference type="GO" id="GO:0046033">
    <property type="term" value="P:AMP metabolic process"/>
    <property type="evidence" value="ECO:0007669"/>
    <property type="project" value="TreeGrafter"/>
</dbReference>
<dbReference type="RefSeq" id="XP_021870082.1">
    <property type="nucleotide sequence ID" value="XM_022012967.1"/>
</dbReference>
<name>A0A1Y1UD48_9TREE</name>
<dbReference type="InterPro" id="IPR032466">
    <property type="entry name" value="Metal_Hydrolase"/>
</dbReference>
<dbReference type="PANTHER" id="PTHR11359">
    <property type="entry name" value="AMP DEAMINASE"/>
    <property type="match status" value="1"/>
</dbReference>
<dbReference type="Gene3D" id="3.20.20.140">
    <property type="entry name" value="Metal-dependent hydrolases"/>
    <property type="match status" value="1"/>
</dbReference>
<dbReference type="GO" id="GO:0003876">
    <property type="term" value="F:AMP deaminase activity"/>
    <property type="evidence" value="ECO:0007669"/>
    <property type="project" value="UniProtKB-EC"/>
</dbReference>
<evidence type="ECO:0000256" key="6">
    <source>
        <dbReference type="ARBA" id="ARBA00022801"/>
    </source>
</evidence>
<dbReference type="Gene3D" id="4.10.800.20">
    <property type="match status" value="1"/>
</dbReference>
<gene>
    <name evidence="12" type="ORF">BD324DRAFT_512747</name>
</gene>
<reference evidence="12 13" key="1">
    <citation type="submission" date="2017-03" db="EMBL/GenBank/DDBJ databases">
        <title>Widespread Adenine N6-methylation of Active Genes in Fungi.</title>
        <authorList>
            <consortium name="DOE Joint Genome Institute"/>
            <person name="Mondo S.J."/>
            <person name="Dannebaum R.O."/>
            <person name="Kuo R.C."/>
            <person name="Louie K.B."/>
            <person name="Bewick A.J."/>
            <person name="Labutti K."/>
            <person name="Haridas S."/>
            <person name="Kuo A."/>
            <person name="Salamov A."/>
            <person name="Ahrendt S.R."/>
            <person name="Lau R."/>
            <person name="Bowen B.P."/>
            <person name="Lipzen A."/>
            <person name="Sullivan W."/>
            <person name="Andreopoulos W.B."/>
            <person name="Clum A."/>
            <person name="Lindquist E."/>
            <person name="Daum C."/>
            <person name="Northen T.R."/>
            <person name="Ramamoorthy G."/>
            <person name="Schmitz R.J."/>
            <person name="Gryganskyi A."/>
            <person name="Culley D."/>
            <person name="Magnuson J."/>
            <person name="James T.Y."/>
            <person name="O'Malley M.A."/>
            <person name="Stajich J.E."/>
            <person name="Spatafora J.W."/>
            <person name="Visel A."/>
            <person name="Grigoriev I.V."/>
        </authorList>
    </citation>
    <scope>NUCLEOTIDE SEQUENCE [LARGE SCALE GENOMIC DNA]</scope>
    <source>
        <strain evidence="12 13">NRRL Y-17943</strain>
    </source>
</reference>
<dbReference type="GO" id="GO:0046872">
    <property type="term" value="F:metal ion binding"/>
    <property type="evidence" value="ECO:0007669"/>
    <property type="project" value="UniProtKB-KW"/>
</dbReference>
<feature type="region of interest" description="Disordered" evidence="11">
    <location>
        <begin position="279"/>
        <end position="321"/>
    </location>
</feature>
<dbReference type="InterPro" id="IPR006650">
    <property type="entry name" value="A/AMP_deam_AS"/>
</dbReference>
<dbReference type="PANTHER" id="PTHR11359:SF0">
    <property type="entry name" value="AMP DEAMINASE"/>
    <property type="match status" value="1"/>
</dbReference>
<proteinExistence type="inferred from homology"/>
<evidence type="ECO:0000256" key="9">
    <source>
        <dbReference type="ARBA" id="ARBA00072037"/>
    </source>
</evidence>
<keyword evidence="8" id="KW-0546">Nucleotide metabolism</keyword>
<comment type="caution">
    <text evidence="12">The sequence shown here is derived from an EMBL/GenBank/DDBJ whole genome shotgun (WGS) entry which is preliminary data.</text>
</comment>
<dbReference type="FunCoup" id="A0A1Y1UD48">
    <property type="interactions" value="286"/>
</dbReference>
<feature type="compositionally biased region" description="Low complexity" evidence="11">
    <location>
        <begin position="76"/>
        <end position="92"/>
    </location>
</feature>
<dbReference type="GO" id="GO:0032264">
    <property type="term" value="P:IMP salvage"/>
    <property type="evidence" value="ECO:0007669"/>
    <property type="project" value="UniProtKB-UniPathway"/>
</dbReference>
<dbReference type="GO" id="GO:0005829">
    <property type="term" value="C:cytosol"/>
    <property type="evidence" value="ECO:0007669"/>
    <property type="project" value="TreeGrafter"/>
</dbReference>
<feature type="region of interest" description="Disordered" evidence="11">
    <location>
        <begin position="1"/>
        <end position="45"/>
    </location>
</feature>
<evidence type="ECO:0000256" key="3">
    <source>
        <dbReference type="ARBA" id="ARBA00006676"/>
    </source>
</evidence>
<comment type="cofactor">
    <cofactor evidence="1">
        <name>Zn(2+)</name>
        <dbReference type="ChEBI" id="CHEBI:29105"/>
    </cofactor>
</comment>
<dbReference type="FunFam" id="4.10.800.20:FF:000001">
    <property type="entry name" value="AMP deaminase"/>
    <property type="match status" value="1"/>
</dbReference>
<feature type="region of interest" description="Disordered" evidence="11">
    <location>
        <begin position="69"/>
        <end position="236"/>
    </location>
</feature>
<evidence type="ECO:0000256" key="8">
    <source>
        <dbReference type="ARBA" id="ARBA00023080"/>
    </source>
</evidence>
<evidence type="ECO:0000256" key="1">
    <source>
        <dbReference type="ARBA" id="ARBA00001947"/>
    </source>
</evidence>
<keyword evidence="13" id="KW-1185">Reference proteome</keyword>
<dbReference type="CDD" id="cd01319">
    <property type="entry name" value="AMPD"/>
    <property type="match status" value="1"/>
</dbReference>
<feature type="compositionally biased region" description="Polar residues" evidence="11">
    <location>
        <begin position="221"/>
        <end position="236"/>
    </location>
</feature>
<dbReference type="InParanoid" id="A0A1Y1UD48"/>
<feature type="compositionally biased region" description="Basic and acidic residues" evidence="11">
    <location>
        <begin position="108"/>
        <end position="118"/>
    </location>
</feature>
<keyword evidence="7" id="KW-0862">Zinc</keyword>
<dbReference type="Proteomes" id="UP000193218">
    <property type="component" value="Unassembled WGS sequence"/>
</dbReference>
<dbReference type="FunFam" id="3.20.20.140:FF:000035">
    <property type="entry name" value="Probable amp deaminase"/>
    <property type="match status" value="1"/>
</dbReference>
<feature type="compositionally biased region" description="Basic and acidic residues" evidence="11">
    <location>
        <begin position="348"/>
        <end position="357"/>
    </location>
</feature>
<evidence type="ECO:0000256" key="4">
    <source>
        <dbReference type="ARBA" id="ARBA00012775"/>
    </source>
</evidence>
<evidence type="ECO:0000256" key="11">
    <source>
        <dbReference type="SAM" id="MobiDB-lite"/>
    </source>
</evidence>
<evidence type="ECO:0000256" key="2">
    <source>
        <dbReference type="ARBA" id="ARBA00004955"/>
    </source>
</evidence>
<dbReference type="PROSITE" id="PS00485">
    <property type="entry name" value="A_DEAMINASE"/>
    <property type="match status" value="1"/>
</dbReference>
<evidence type="ECO:0000313" key="12">
    <source>
        <dbReference type="EMBL" id="ORX35953.1"/>
    </source>
</evidence>
<protein>
    <recommendedName>
        <fullName evidence="9">AMP deaminase</fullName>
        <ecNumber evidence="4">3.5.4.6</ecNumber>
    </recommendedName>
    <alternativeName>
        <fullName evidence="10">Myoadenylate deaminase</fullName>
    </alternativeName>
</protein>
<comment type="pathway">
    <text evidence="2">Purine metabolism; IMP biosynthesis via salvage pathway; IMP from AMP: step 1/1.</text>
</comment>
<evidence type="ECO:0000256" key="5">
    <source>
        <dbReference type="ARBA" id="ARBA00022723"/>
    </source>
</evidence>
<feature type="compositionally biased region" description="Polar residues" evidence="11">
    <location>
        <begin position="287"/>
        <end position="296"/>
    </location>
</feature>
<evidence type="ECO:0000256" key="7">
    <source>
        <dbReference type="ARBA" id="ARBA00022833"/>
    </source>
</evidence>
<dbReference type="Pfam" id="PF19326">
    <property type="entry name" value="AMP_deaminase"/>
    <property type="match status" value="1"/>
</dbReference>
<organism evidence="12 13">
    <name type="scientific">Kockovaella imperatae</name>
    <dbReference type="NCBI Taxonomy" id="4999"/>
    <lineage>
        <taxon>Eukaryota</taxon>
        <taxon>Fungi</taxon>
        <taxon>Dikarya</taxon>
        <taxon>Basidiomycota</taxon>
        <taxon>Agaricomycotina</taxon>
        <taxon>Tremellomycetes</taxon>
        <taxon>Tremellales</taxon>
        <taxon>Cuniculitremaceae</taxon>
        <taxon>Kockovaella</taxon>
    </lineage>
</organism>
<accession>A0A1Y1UD48</accession>
<feature type="compositionally biased region" description="Polar residues" evidence="11">
    <location>
        <begin position="1"/>
        <end position="10"/>
    </location>
</feature>
<feature type="compositionally biased region" description="Acidic residues" evidence="11">
    <location>
        <begin position="158"/>
        <end position="168"/>
    </location>
</feature>
<keyword evidence="6" id="KW-0378">Hydrolase</keyword>
<dbReference type="UniPathway" id="UPA00591">
    <property type="reaction ID" value="UER00663"/>
</dbReference>
<dbReference type="EMBL" id="NBSH01000009">
    <property type="protein sequence ID" value="ORX35953.1"/>
    <property type="molecule type" value="Genomic_DNA"/>
</dbReference>
<dbReference type="NCBIfam" id="TIGR01429">
    <property type="entry name" value="AMP_deaminase"/>
    <property type="match status" value="1"/>
</dbReference>
<comment type="similarity">
    <text evidence="3">Belongs to the metallo-dependent hydrolases superfamily. Adenosine and AMP deaminases family.</text>
</comment>
<feature type="region of interest" description="Disordered" evidence="11">
    <location>
        <begin position="430"/>
        <end position="449"/>
    </location>
</feature>
<dbReference type="OrthoDB" id="1723809at2759"/>